<evidence type="ECO:0000313" key="1">
    <source>
        <dbReference type="EMBL" id="KAF3451258.1"/>
    </source>
</evidence>
<keyword evidence="2" id="KW-1185">Reference proteome</keyword>
<protein>
    <submittedName>
        <fullName evidence="1">Uncharacterized protein</fullName>
    </submittedName>
</protein>
<sequence>MLAEFKPYYTLVLPPTLEKRERLFGEKEEKREEEGCSSKLDSRVFLQNFKERKEEDRPAFPAAWRWIFILIFKAFVRFKLTQGRFLTLDVLLAVSCHGSFGPLI</sequence>
<reference evidence="1" key="1">
    <citation type="submission" date="2020-03" db="EMBL/GenBank/DDBJ databases">
        <title>A high-quality chromosome-level genome assembly of a woody plant with both climbing and erect habits, Rhamnella rubrinervis.</title>
        <authorList>
            <person name="Lu Z."/>
            <person name="Yang Y."/>
            <person name="Zhu X."/>
            <person name="Sun Y."/>
        </authorList>
    </citation>
    <scope>NUCLEOTIDE SEQUENCE</scope>
    <source>
        <strain evidence="1">BYM</strain>
        <tissue evidence="1">Leaf</tissue>
    </source>
</reference>
<name>A0A8K0HGF6_9ROSA</name>
<dbReference type="EMBL" id="VOIH02000003">
    <property type="protein sequence ID" value="KAF3451258.1"/>
    <property type="molecule type" value="Genomic_DNA"/>
</dbReference>
<proteinExistence type="predicted"/>
<evidence type="ECO:0000313" key="2">
    <source>
        <dbReference type="Proteomes" id="UP000796880"/>
    </source>
</evidence>
<dbReference type="AlphaFoldDB" id="A0A8K0HGF6"/>
<gene>
    <name evidence="1" type="ORF">FNV43_RR07353</name>
</gene>
<comment type="caution">
    <text evidence="1">The sequence shown here is derived from an EMBL/GenBank/DDBJ whole genome shotgun (WGS) entry which is preliminary data.</text>
</comment>
<accession>A0A8K0HGF6</accession>
<dbReference type="Proteomes" id="UP000796880">
    <property type="component" value="Unassembled WGS sequence"/>
</dbReference>
<organism evidence="1 2">
    <name type="scientific">Rhamnella rubrinervis</name>
    <dbReference type="NCBI Taxonomy" id="2594499"/>
    <lineage>
        <taxon>Eukaryota</taxon>
        <taxon>Viridiplantae</taxon>
        <taxon>Streptophyta</taxon>
        <taxon>Embryophyta</taxon>
        <taxon>Tracheophyta</taxon>
        <taxon>Spermatophyta</taxon>
        <taxon>Magnoliopsida</taxon>
        <taxon>eudicotyledons</taxon>
        <taxon>Gunneridae</taxon>
        <taxon>Pentapetalae</taxon>
        <taxon>rosids</taxon>
        <taxon>fabids</taxon>
        <taxon>Rosales</taxon>
        <taxon>Rhamnaceae</taxon>
        <taxon>rhamnoid group</taxon>
        <taxon>Rhamneae</taxon>
        <taxon>Rhamnella</taxon>
    </lineage>
</organism>